<sequence length="110" mass="12141">MTGYYKDEDLDRFGEMGKYNQELFGKFMSWYTAALEPGVLNKREKVLIGLSVAHAIQCPYCIDAYTKSCLEEGMSLEHITEAVHVASAVRGGASLIHGIQSHNAADKISL</sequence>
<dbReference type="Pfam" id="PF02627">
    <property type="entry name" value="CMD"/>
    <property type="match status" value="1"/>
</dbReference>
<dbReference type="InterPro" id="IPR003779">
    <property type="entry name" value="CMD-like"/>
</dbReference>
<dbReference type="EMBL" id="OUUY01000002">
    <property type="protein sequence ID" value="SPP99587.1"/>
    <property type="molecule type" value="Genomic_DNA"/>
</dbReference>
<feature type="domain" description="Carboxymuconolactone decarboxylase-like" evidence="1">
    <location>
        <begin position="22"/>
        <end position="97"/>
    </location>
</feature>
<dbReference type="OrthoDB" id="9801997at2"/>
<protein>
    <submittedName>
        <fullName evidence="2">4-carboxymuconolactone decarboxylase</fullName>
        <ecNumber evidence="2">4.1.1.44</ecNumber>
    </submittedName>
</protein>
<organism evidence="2 3">
    <name type="scientific">Candidatus Sulfobium mesophilum</name>
    <dbReference type="NCBI Taxonomy" id="2016548"/>
    <lineage>
        <taxon>Bacteria</taxon>
        <taxon>Pseudomonadati</taxon>
        <taxon>Nitrospirota</taxon>
        <taxon>Nitrospiria</taxon>
        <taxon>Nitrospirales</taxon>
        <taxon>Nitrospiraceae</taxon>
        <taxon>Candidatus Sulfobium</taxon>
    </lineage>
</organism>
<dbReference type="Gene3D" id="1.20.1290.10">
    <property type="entry name" value="AhpD-like"/>
    <property type="match status" value="1"/>
</dbReference>
<evidence type="ECO:0000313" key="3">
    <source>
        <dbReference type="Proteomes" id="UP000245125"/>
    </source>
</evidence>
<evidence type="ECO:0000259" key="1">
    <source>
        <dbReference type="Pfam" id="PF02627"/>
    </source>
</evidence>
<name>A0A2U3QDT3_9BACT</name>
<evidence type="ECO:0000313" key="2">
    <source>
        <dbReference type="EMBL" id="SPP99587.1"/>
    </source>
</evidence>
<gene>
    <name evidence="2" type="ORF">NBG4_100027</name>
</gene>
<dbReference type="NCBIfam" id="TIGR04169">
    <property type="entry name" value="perox_w_seleSAM"/>
    <property type="match status" value="1"/>
</dbReference>
<dbReference type="SUPFAM" id="SSF69118">
    <property type="entry name" value="AhpD-like"/>
    <property type="match status" value="1"/>
</dbReference>
<dbReference type="InterPro" id="IPR026445">
    <property type="entry name" value="AlkhydPrxdase/COmuclacdeCOase"/>
</dbReference>
<proteinExistence type="predicted"/>
<accession>A0A2U3QDT3</accession>
<dbReference type="GO" id="GO:0047575">
    <property type="term" value="F:4-carboxymuconolactone decarboxylase activity"/>
    <property type="evidence" value="ECO:0007669"/>
    <property type="project" value="UniProtKB-EC"/>
</dbReference>
<dbReference type="GO" id="GO:0051920">
    <property type="term" value="F:peroxiredoxin activity"/>
    <property type="evidence" value="ECO:0007669"/>
    <property type="project" value="InterPro"/>
</dbReference>
<keyword evidence="2" id="KW-0456">Lyase</keyword>
<dbReference type="InterPro" id="IPR029032">
    <property type="entry name" value="AhpD-like"/>
</dbReference>
<dbReference type="AlphaFoldDB" id="A0A2U3QDT3"/>
<reference evidence="3" key="1">
    <citation type="submission" date="2018-03" db="EMBL/GenBank/DDBJ databases">
        <authorList>
            <person name="Zecchin S."/>
        </authorList>
    </citation>
    <scope>NUCLEOTIDE SEQUENCE [LARGE SCALE GENOMIC DNA]</scope>
</reference>
<dbReference type="Proteomes" id="UP000245125">
    <property type="component" value="Unassembled WGS sequence"/>
</dbReference>
<dbReference type="PANTHER" id="PTHR33930">
    <property type="entry name" value="ALKYL HYDROPEROXIDE REDUCTASE AHPD"/>
    <property type="match status" value="1"/>
</dbReference>
<keyword evidence="3" id="KW-1185">Reference proteome</keyword>
<dbReference type="EC" id="4.1.1.44" evidence="2"/>
<dbReference type="PANTHER" id="PTHR33930:SF2">
    <property type="entry name" value="BLR3452 PROTEIN"/>
    <property type="match status" value="1"/>
</dbReference>